<dbReference type="EMBL" id="KN832568">
    <property type="protein sequence ID" value="KII85186.1"/>
    <property type="molecule type" value="Genomic_DNA"/>
</dbReference>
<organism evidence="1 2">
    <name type="scientific">Plicaturopsis crispa FD-325 SS-3</name>
    <dbReference type="NCBI Taxonomy" id="944288"/>
    <lineage>
        <taxon>Eukaryota</taxon>
        <taxon>Fungi</taxon>
        <taxon>Dikarya</taxon>
        <taxon>Basidiomycota</taxon>
        <taxon>Agaricomycotina</taxon>
        <taxon>Agaricomycetes</taxon>
        <taxon>Agaricomycetidae</taxon>
        <taxon>Amylocorticiales</taxon>
        <taxon>Amylocorticiaceae</taxon>
        <taxon>Plicatura</taxon>
        <taxon>Plicaturopsis crispa</taxon>
    </lineage>
</organism>
<accession>A0A0C9SLB3</accession>
<name>A0A0C9SLB3_PLICR</name>
<sequence>MSNETRASLTIAILEAQFHSVKSLQGYLRETLNPDAHGGYGFTPTTADSREYRSLIETTYVALKSIPECGRRIDVFPPMEDMHDSTCKAAP</sequence>
<gene>
    <name evidence="1" type="ORF">PLICRDRAFT_335149</name>
</gene>
<keyword evidence="2" id="KW-1185">Reference proteome</keyword>
<evidence type="ECO:0000313" key="2">
    <source>
        <dbReference type="Proteomes" id="UP000053263"/>
    </source>
</evidence>
<dbReference type="HOGENOM" id="CLU_2427952_0_0_1"/>
<proteinExistence type="predicted"/>
<dbReference type="OrthoDB" id="3025570at2759"/>
<protein>
    <submittedName>
        <fullName evidence="1">Uncharacterized protein</fullName>
    </submittedName>
</protein>
<dbReference type="AlphaFoldDB" id="A0A0C9SLB3"/>
<reference evidence="1 2" key="1">
    <citation type="submission" date="2014-06" db="EMBL/GenBank/DDBJ databases">
        <title>Evolutionary Origins and Diversification of the Mycorrhizal Mutualists.</title>
        <authorList>
            <consortium name="DOE Joint Genome Institute"/>
            <consortium name="Mycorrhizal Genomics Consortium"/>
            <person name="Kohler A."/>
            <person name="Kuo A."/>
            <person name="Nagy L.G."/>
            <person name="Floudas D."/>
            <person name="Copeland A."/>
            <person name="Barry K.W."/>
            <person name="Cichocki N."/>
            <person name="Veneault-Fourrey C."/>
            <person name="LaButti K."/>
            <person name="Lindquist E.A."/>
            <person name="Lipzen A."/>
            <person name="Lundell T."/>
            <person name="Morin E."/>
            <person name="Murat C."/>
            <person name="Riley R."/>
            <person name="Ohm R."/>
            <person name="Sun H."/>
            <person name="Tunlid A."/>
            <person name="Henrissat B."/>
            <person name="Grigoriev I.V."/>
            <person name="Hibbett D.S."/>
            <person name="Martin F."/>
        </authorList>
    </citation>
    <scope>NUCLEOTIDE SEQUENCE [LARGE SCALE GENOMIC DNA]</scope>
    <source>
        <strain evidence="1 2">FD-325 SS-3</strain>
    </source>
</reference>
<dbReference type="Proteomes" id="UP000053263">
    <property type="component" value="Unassembled WGS sequence"/>
</dbReference>
<evidence type="ECO:0000313" key="1">
    <source>
        <dbReference type="EMBL" id="KII85186.1"/>
    </source>
</evidence>